<protein>
    <submittedName>
        <fullName evidence="2">Uncharacterized protein</fullName>
    </submittedName>
</protein>
<name>R0K2Z8_EXST2</name>
<gene>
    <name evidence="2" type="ORF">SETTUDRAFT_173420</name>
</gene>
<feature type="region of interest" description="Disordered" evidence="1">
    <location>
        <begin position="1"/>
        <end position="20"/>
    </location>
</feature>
<reference evidence="2 3" key="1">
    <citation type="journal article" date="2012" name="PLoS Pathog.">
        <title>Diverse lifestyles and strategies of plant pathogenesis encoded in the genomes of eighteen Dothideomycetes fungi.</title>
        <authorList>
            <person name="Ohm R.A."/>
            <person name="Feau N."/>
            <person name="Henrissat B."/>
            <person name="Schoch C.L."/>
            <person name="Horwitz B.A."/>
            <person name="Barry K.W."/>
            <person name="Condon B.J."/>
            <person name="Copeland A.C."/>
            <person name="Dhillon B."/>
            <person name="Glaser F."/>
            <person name="Hesse C.N."/>
            <person name="Kosti I."/>
            <person name="LaButti K."/>
            <person name="Lindquist E.A."/>
            <person name="Lucas S."/>
            <person name="Salamov A.A."/>
            <person name="Bradshaw R.E."/>
            <person name="Ciuffetti L."/>
            <person name="Hamelin R.C."/>
            <person name="Kema G.H.J."/>
            <person name="Lawrence C."/>
            <person name="Scott J.A."/>
            <person name="Spatafora J.W."/>
            <person name="Turgeon B.G."/>
            <person name="de Wit P.J.G.M."/>
            <person name="Zhong S."/>
            <person name="Goodwin S.B."/>
            <person name="Grigoriev I.V."/>
        </authorList>
    </citation>
    <scope>NUCLEOTIDE SEQUENCE [LARGE SCALE GENOMIC DNA]</scope>
    <source>
        <strain evidence="3">28A</strain>
    </source>
</reference>
<feature type="region of interest" description="Disordered" evidence="1">
    <location>
        <begin position="25"/>
        <end position="44"/>
    </location>
</feature>
<dbReference type="Proteomes" id="UP000016935">
    <property type="component" value="Unassembled WGS sequence"/>
</dbReference>
<dbReference type="AlphaFoldDB" id="R0K2Z8"/>
<dbReference type="EMBL" id="KB908844">
    <property type="protein sequence ID" value="EOA82757.1"/>
    <property type="molecule type" value="Genomic_DNA"/>
</dbReference>
<sequence>MKIKAHGPTHRISASAKNTLHLSSISPQYVGPSKKPKLETSSSFDTEDFPIIDEHVLVLKILTRLKVCA</sequence>
<dbReference type="RefSeq" id="XP_008029780.1">
    <property type="nucleotide sequence ID" value="XM_008031589.1"/>
</dbReference>
<dbReference type="HOGENOM" id="CLU_2777532_0_0_1"/>
<evidence type="ECO:0000313" key="2">
    <source>
        <dbReference type="EMBL" id="EOA82757.1"/>
    </source>
</evidence>
<accession>R0K2Z8</accession>
<dbReference type="GeneID" id="19401248"/>
<reference evidence="2 3" key="2">
    <citation type="journal article" date="2013" name="PLoS Genet.">
        <title>Comparative genome structure, secondary metabolite, and effector coding capacity across Cochliobolus pathogens.</title>
        <authorList>
            <person name="Condon B.J."/>
            <person name="Leng Y."/>
            <person name="Wu D."/>
            <person name="Bushley K.E."/>
            <person name="Ohm R.A."/>
            <person name="Otillar R."/>
            <person name="Martin J."/>
            <person name="Schackwitz W."/>
            <person name="Grimwood J."/>
            <person name="MohdZainudin N."/>
            <person name="Xue C."/>
            <person name="Wang R."/>
            <person name="Manning V.A."/>
            <person name="Dhillon B."/>
            <person name="Tu Z.J."/>
            <person name="Steffenson B.J."/>
            <person name="Salamov A."/>
            <person name="Sun H."/>
            <person name="Lowry S."/>
            <person name="LaButti K."/>
            <person name="Han J."/>
            <person name="Copeland A."/>
            <person name="Lindquist E."/>
            <person name="Barry K."/>
            <person name="Schmutz J."/>
            <person name="Baker S.E."/>
            <person name="Ciuffetti L.M."/>
            <person name="Grigoriev I.V."/>
            <person name="Zhong S."/>
            <person name="Turgeon B.G."/>
        </authorList>
    </citation>
    <scope>NUCLEOTIDE SEQUENCE [LARGE SCALE GENOMIC DNA]</scope>
    <source>
        <strain evidence="3">28A</strain>
    </source>
</reference>
<keyword evidence="3" id="KW-1185">Reference proteome</keyword>
<proteinExistence type="predicted"/>
<organism evidence="2 3">
    <name type="scientific">Exserohilum turcicum (strain 28A)</name>
    <name type="common">Northern leaf blight fungus</name>
    <name type="synonym">Setosphaeria turcica</name>
    <dbReference type="NCBI Taxonomy" id="671987"/>
    <lineage>
        <taxon>Eukaryota</taxon>
        <taxon>Fungi</taxon>
        <taxon>Dikarya</taxon>
        <taxon>Ascomycota</taxon>
        <taxon>Pezizomycotina</taxon>
        <taxon>Dothideomycetes</taxon>
        <taxon>Pleosporomycetidae</taxon>
        <taxon>Pleosporales</taxon>
        <taxon>Pleosporineae</taxon>
        <taxon>Pleosporaceae</taxon>
        <taxon>Exserohilum</taxon>
    </lineage>
</organism>
<evidence type="ECO:0000313" key="3">
    <source>
        <dbReference type="Proteomes" id="UP000016935"/>
    </source>
</evidence>
<evidence type="ECO:0000256" key="1">
    <source>
        <dbReference type="SAM" id="MobiDB-lite"/>
    </source>
</evidence>